<dbReference type="STRING" id="437900.GCA_001940335_03306"/>
<dbReference type="InterPro" id="IPR038444">
    <property type="entry name" value="DUF465_sf"/>
</dbReference>
<sequence>MPLQLHSLKREFPQYEAQMSALLKADGRFTRQAEEYERLDKQIFAVEDGREAMDDSALHSLKMHRVTLKDELLQTLEKQAQA</sequence>
<dbReference type="InterPro" id="IPR007420">
    <property type="entry name" value="DUF465"/>
</dbReference>
<dbReference type="RefSeq" id="WP_069902560.1">
    <property type="nucleotide sequence ID" value="NZ_FPBC01000022.1"/>
</dbReference>
<dbReference type="Gene3D" id="6.10.280.50">
    <property type="match status" value="1"/>
</dbReference>
<reference evidence="1" key="1">
    <citation type="submission" date="2019-02" db="EMBL/GenBank/DDBJ databases">
        <authorList>
            <consortium name="Genoscope - CEA"/>
            <person name="William W."/>
        </authorList>
    </citation>
    <scope>NUCLEOTIDE SEQUENCE [LARGE SCALE GENOMIC DNA]</scope>
    <source>
        <strain evidence="1">YSy11</strain>
    </source>
</reference>
<organism evidence="1">
    <name type="scientific">Pseudomonas marincola</name>
    <dbReference type="NCBI Taxonomy" id="437900"/>
    <lineage>
        <taxon>Bacteria</taxon>
        <taxon>Pseudomonadati</taxon>
        <taxon>Pseudomonadota</taxon>
        <taxon>Gammaproteobacteria</taxon>
        <taxon>Pseudomonadales</taxon>
        <taxon>Pseudomonadaceae</taxon>
        <taxon>Pseudomonas</taxon>
    </lineage>
</organism>
<dbReference type="EMBL" id="LR215729">
    <property type="protein sequence ID" value="VEV97234.1"/>
    <property type="molecule type" value="Genomic_DNA"/>
</dbReference>
<protein>
    <submittedName>
        <fullName evidence="1">GTP-binding protein</fullName>
    </submittedName>
</protein>
<name>A0A1I7E7A5_9PSED</name>
<proteinExistence type="predicted"/>
<dbReference type="Pfam" id="PF04325">
    <property type="entry name" value="DUF465"/>
    <property type="match status" value="1"/>
</dbReference>
<accession>A0A1I7E7A5</accession>
<gene>
    <name evidence="1" type="ORF">PMYSY11_2188</name>
</gene>
<dbReference type="AlphaFoldDB" id="A0A1I7E7A5"/>
<evidence type="ECO:0000313" key="1">
    <source>
        <dbReference type="EMBL" id="VEV97234.1"/>
    </source>
</evidence>